<evidence type="ECO:0000256" key="11">
    <source>
        <dbReference type="HAMAP-Rule" id="MF_01025"/>
    </source>
</evidence>
<comment type="caution">
    <text evidence="13">The sequence shown here is derived from an EMBL/GenBank/DDBJ whole genome shotgun (WGS) entry which is preliminary data.</text>
</comment>
<dbReference type="CDD" id="cd07940">
    <property type="entry name" value="DRE_TIM_IPMS"/>
    <property type="match status" value="1"/>
</dbReference>
<dbReference type="GO" id="GO:0030145">
    <property type="term" value="F:manganese ion binding"/>
    <property type="evidence" value="ECO:0007669"/>
    <property type="project" value="UniProtKB-UniRule"/>
</dbReference>
<dbReference type="PROSITE" id="PS00815">
    <property type="entry name" value="AIPM_HOMOCIT_SYNTH_1"/>
    <property type="match status" value="1"/>
</dbReference>
<reference evidence="13" key="1">
    <citation type="submission" date="2022-04" db="EMBL/GenBank/DDBJ databases">
        <title>Desulfatitalea alkaliphila sp. nov., a novel anaerobic sulfate-reducing bacterium isolated from terrestrial mud volcano, Taman Peninsula, Russia.</title>
        <authorList>
            <person name="Khomyakova M.A."/>
            <person name="Merkel A.Y."/>
            <person name="Slobodkin A.I."/>
        </authorList>
    </citation>
    <scope>NUCLEOTIDE SEQUENCE</scope>
    <source>
        <strain evidence="13">M08but</strain>
    </source>
</reference>
<comment type="cofactor">
    <cofactor evidence="11">
        <name>Mn(2+)</name>
        <dbReference type="ChEBI" id="CHEBI:29035"/>
    </cofactor>
</comment>
<dbReference type="SUPFAM" id="SSF51569">
    <property type="entry name" value="Aldolase"/>
    <property type="match status" value="1"/>
</dbReference>
<evidence type="ECO:0000256" key="7">
    <source>
        <dbReference type="ARBA" id="ARBA00022679"/>
    </source>
</evidence>
<dbReference type="InterPro" id="IPR000891">
    <property type="entry name" value="PYR_CT"/>
</dbReference>
<keyword evidence="11" id="KW-0963">Cytoplasm</keyword>
<sequence>MTEIVKIFDTTLRDGEQSPGATMNTGEKLRLAMQLEKLGVDIIEAGFPAASEGDFDAVAQIAGKLKRTEVAGLCRTDKPDIDAAWGAIRHAVKPRIHTFIATSDLHLEYKLKKTRDQVLADIKKAVSYAKTLCENVEFSAEDGSRSDRDFLCRAFEVAIAAGATTLNLPDTVGYAIPSEFAELVQYVMQHTPNIHQAVLSVHCHNDLGLATANTLAALAVGARQAEVTINGIGERAGNTSLEEVVMALHTRSNLLPLTTNIQTEQIHPTSRLVSMITGIMVQPNKAIVGANAFAHEAGIHQDGVLKNPMTYEIMRPETIGLSANKLVLGKHSGRHALRDHLKNLGYDLSAEELQVVFTRFKALADKKKHVMDEDLEAIITEGVLRTHETFVLEYLHVTAGTTVLPMASVKLAINGRSVQGAGYGNGPIDAAYNTIAKLTGTEAELMRFSISALTGGTDAQGEVTVRLRENGLVALGRGSDMDIITASALAFVNGLNRLEYLKTHPVEKAQSL</sequence>
<dbReference type="GO" id="GO:0003852">
    <property type="term" value="F:2-isopropylmalate synthase activity"/>
    <property type="evidence" value="ECO:0007669"/>
    <property type="project" value="UniProtKB-UniRule"/>
</dbReference>
<dbReference type="SUPFAM" id="SSF110921">
    <property type="entry name" value="2-isopropylmalate synthase LeuA, allosteric (dimerisation) domain"/>
    <property type="match status" value="1"/>
</dbReference>
<keyword evidence="14" id="KW-1185">Reference proteome</keyword>
<comment type="catalytic activity">
    <reaction evidence="11">
        <text>3-methyl-2-oxobutanoate + acetyl-CoA + H2O = (2S)-2-isopropylmalate + CoA + H(+)</text>
        <dbReference type="Rhea" id="RHEA:21524"/>
        <dbReference type="ChEBI" id="CHEBI:1178"/>
        <dbReference type="ChEBI" id="CHEBI:11851"/>
        <dbReference type="ChEBI" id="CHEBI:15377"/>
        <dbReference type="ChEBI" id="CHEBI:15378"/>
        <dbReference type="ChEBI" id="CHEBI:57287"/>
        <dbReference type="ChEBI" id="CHEBI:57288"/>
        <dbReference type="EC" id="2.3.3.13"/>
    </reaction>
</comment>
<dbReference type="Gene3D" id="3.20.20.70">
    <property type="entry name" value="Aldolase class I"/>
    <property type="match status" value="1"/>
</dbReference>
<keyword evidence="6 11" id="KW-0028">Amino-acid biosynthesis</keyword>
<keyword evidence="10 11" id="KW-0100">Branched-chain amino acid biosynthesis</keyword>
<evidence type="ECO:0000256" key="2">
    <source>
        <dbReference type="ARBA" id="ARBA00009396"/>
    </source>
</evidence>
<keyword evidence="8 11" id="KW-0479">Metal-binding</keyword>
<name>A0AA41R4A8_9BACT</name>
<comment type="similarity">
    <text evidence="2 11">Belongs to the alpha-IPM synthase/homocitrate synthase family. LeuA type 1 subfamily.</text>
</comment>
<organism evidence="13 14">
    <name type="scientific">Desulfatitalea alkaliphila</name>
    <dbReference type="NCBI Taxonomy" id="2929485"/>
    <lineage>
        <taxon>Bacteria</taxon>
        <taxon>Pseudomonadati</taxon>
        <taxon>Thermodesulfobacteriota</taxon>
        <taxon>Desulfobacteria</taxon>
        <taxon>Desulfobacterales</taxon>
        <taxon>Desulfosarcinaceae</taxon>
        <taxon>Desulfatitalea</taxon>
    </lineage>
</organism>
<accession>A0AA41R4A8</accession>
<evidence type="ECO:0000313" key="13">
    <source>
        <dbReference type="EMBL" id="MCJ8500615.1"/>
    </source>
</evidence>
<keyword evidence="7 11" id="KW-0808">Transferase</keyword>
<comment type="pathway">
    <text evidence="1 11">Amino-acid biosynthesis; L-leucine biosynthesis; L-leucine from 3-methyl-2-oxobutanoate: step 1/4.</text>
</comment>
<comment type="function">
    <text evidence="11">Catalyzes the condensation of the acetyl group of acetyl-CoA with 3-methyl-2-oxobutanoate (2-ketoisovalerate) to form 3-carboxy-3-hydroxy-4-methylpentanoate (2-isopropylmalate).</text>
</comment>
<gene>
    <name evidence="11" type="primary">leuA</name>
    <name evidence="13" type="ORF">MRX98_08535</name>
</gene>
<evidence type="ECO:0000256" key="8">
    <source>
        <dbReference type="ARBA" id="ARBA00022723"/>
    </source>
</evidence>
<dbReference type="Gene3D" id="1.10.238.260">
    <property type="match status" value="1"/>
</dbReference>
<dbReference type="GO" id="GO:0005737">
    <property type="term" value="C:cytoplasm"/>
    <property type="evidence" value="ECO:0007669"/>
    <property type="project" value="UniProtKB-UniRule"/>
</dbReference>
<dbReference type="Pfam" id="PF22617">
    <property type="entry name" value="HCS_D2"/>
    <property type="match status" value="1"/>
</dbReference>
<dbReference type="EC" id="2.3.3.13" evidence="3 11"/>
<dbReference type="GO" id="GO:0009098">
    <property type="term" value="P:L-leucine biosynthetic process"/>
    <property type="evidence" value="ECO:0007669"/>
    <property type="project" value="UniProtKB-UniRule"/>
</dbReference>
<dbReference type="PROSITE" id="PS50991">
    <property type="entry name" value="PYR_CT"/>
    <property type="match status" value="1"/>
</dbReference>
<evidence type="ECO:0000256" key="10">
    <source>
        <dbReference type="ARBA" id="ARBA00023304"/>
    </source>
</evidence>
<dbReference type="Pfam" id="PF00682">
    <property type="entry name" value="HMGL-like"/>
    <property type="match status" value="1"/>
</dbReference>
<feature type="domain" description="Pyruvate carboxyltransferase" evidence="12">
    <location>
        <begin position="5"/>
        <end position="267"/>
    </location>
</feature>
<dbReference type="HAMAP" id="MF_01025">
    <property type="entry name" value="LeuA_type1"/>
    <property type="match status" value="1"/>
</dbReference>
<evidence type="ECO:0000259" key="12">
    <source>
        <dbReference type="PROSITE" id="PS50991"/>
    </source>
</evidence>
<dbReference type="FunFam" id="3.30.160.270:FF:000003">
    <property type="entry name" value="2-isopropylmalate synthase"/>
    <property type="match status" value="1"/>
</dbReference>
<keyword evidence="13" id="KW-0012">Acyltransferase</keyword>
<dbReference type="EMBL" id="JALJRB010000007">
    <property type="protein sequence ID" value="MCJ8500615.1"/>
    <property type="molecule type" value="Genomic_DNA"/>
</dbReference>
<dbReference type="AlphaFoldDB" id="A0AA41R4A8"/>
<evidence type="ECO:0000313" key="14">
    <source>
        <dbReference type="Proteomes" id="UP001165427"/>
    </source>
</evidence>
<dbReference type="Pfam" id="PF08502">
    <property type="entry name" value="LeuA_dimer"/>
    <property type="match status" value="1"/>
</dbReference>
<evidence type="ECO:0000256" key="6">
    <source>
        <dbReference type="ARBA" id="ARBA00022605"/>
    </source>
</evidence>
<feature type="region of interest" description="Regulatory domain" evidence="11">
    <location>
        <begin position="391"/>
        <end position="512"/>
    </location>
</feature>
<dbReference type="NCBIfam" id="NF002087">
    <property type="entry name" value="PRK00915.1-4"/>
    <property type="match status" value="1"/>
</dbReference>
<feature type="binding site" evidence="11">
    <location>
        <position position="204"/>
    </location>
    <ligand>
        <name>Mn(2+)</name>
        <dbReference type="ChEBI" id="CHEBI:29035"/>
    </ligand>
</feature>
<evidence type="ECO:0000256" key="3">
    <source>
        <dbReference type="ARBA" id="ARBA00012973"/>
    </source>
</evidence>
<dbReference type="NCBIfam" id="NF002086">
    <property type="entry name" value="PRK00915.1-3"/>
    <property type="match status" value="1"/>
</dbReference>
<dbReference type="FunFam" id="3.20.20.70:FF:000010">
    <property type="entry name" value="2-isopropylmalate synthase"/>
    <property type="match status" value="1"/>
</dbReference>
<dbReference type="Gene3D" id="3.30.160.270">
    <property type="match status" value="1"/>
</dbReference>
<feature type="binding site" evidence="11">
    <location>
        <position position="238"/>
    </location>
    <ligand>
        <name>Mn(2+)</name>
        <dbReference type="ChEBI" id="CHEBI:29035"/>
    </ligand>
</feature>
<feature type="binding site" evidence="11">
    <location>
        <position position="14"/>
    </location>
    <ligand>
        <name>Mn(2+)</name>
        <dbReference type="ChEBI" id="CHEBI:29035"/>
    </ligand>
</feature>
<keyword evidence="5 11" id="KW-0432">Leucine biosynthesis</keyword>
<dbReference type="InterPro" id="IPR013785">
    <property type="entry name" value="Aldolase_TIM"/>
</dbReference>
<evidence type="ECO:0000256" key="1">
    <source>
        <dbReference type="ARBA" id="ARBA00004689"/>
    </source>
</evidence>
<dbReference type="PROSITE" id="PS00816">
    <property type="entry name" value="AIPM_HOMOCIT_SYNTH_2"/>
    <property type="match status" value="1"/>
</dbReference>
<dbReference type="RefSeq" id="WP_246905506.1">
    <property type="nucleotide sequence ID" value="NZ_JALJRB010000007.1"/>
</dbReference>
<evidence type="ECO:0000256" key="9">
    <source>
        <dbReference type="ARBA" id="ARBA00023211"/>
    </source>
</evidence>
<comment type="subunit">
    <text evidence="11">Homodimer.</text>
</comment>
<evidence type="ECO:0000256" key="4">
    <source>
        <dbReference type="ARBA" id="ARBA00018198"/>
    </source>
</evidence>
<dbReference type="FunFam" id="1.10.238.260:FF:000001">
    <property type="entry name" value="2-isopropylmalate synthase"/>
    <property type="match status" value="1"/>
</dbReference>
<dbReference type="InterPro" id="IPR013709">
    <property type="entry name" value="2-isopropylmalate_synth_dimer"/>
</dbReference>
<protein>
    <recommendedName>
        <fullName evidence="4 11">2-isopropylmalate synthase</fullName>
        <ecNumber evidence="3 11">2.3.3.13</ecNumber>
    </recommendedName>
    <alternativeName>
        <fullName evidence="11">Alpha-IPM synthase</fullName>
    </alternativeName>
    <alternativeName>
        <fullName evidence="11">Alpha-isopropylmalate synthase</fullName>
    </alternativeName>
</protein>
<proteinExistence type="inferred from homology"/>
<feature type="binding site" evidence="11">
    <location>
        <position position="202"/>
    </location>
    <ligand>
        <name>Mn(2+)</name>
        <dbReference type="ChEBI" id="CHEBI:29035"/>
    </ligand>
</feature>
<dbReference type="PANTHER" id="PTHR10277">
    <property type="entry name" value="HOMOCITRATE SYNTHASE-RELATED"/>
    <property type="match status" value="1"/>
</dbReference>
<dbReference type="InterPro" id="IPR050073">
    <property type="entry name" value="2-IPM_HCS-like"/>
</dbReference>
<dbReference type="InterPro" id="IPR005671">
    <property type="entry name" value="LeuA_bact_synth"/>
</dbReference>
<dbReference type="Proteomes" id="UP001165427">
    <property type="component" value="Unassembled WGS sequence"/>
</dbReference>
<dbReference type="PANTHER" id="PTHR10277:SF9">
    <property type="entry name" value="2-ISOPROPYLMALATE SYNTHASE 1, CHLOROPLASTIC-RELATED"/>
    <property type="match status" value="1"/>
</dbReference>
<dbReference type="SMART" id="SM00917">
    <property type="entry name" value="LeuA_dimer"/>
    <property type="match status" value="1"/>
</dbReference>
<evidence type="ECO:0000256" key="5">
    <source>
        <dbReference type="ARBA" id="ARBA00022430"/>
    </source>
</evidence>
<dbReference type="NCBIfam" id="TIGR00973">
    <property type="entry name" value="leuA_bact"/>
    <property type="match status" value="1"/>
</dbReference>
<dbReference type="InterPro" id="IPR054691">
    <property type="entry name" value="LeuA/HCS_post-cat"/>
</dbReference>
<dbReference type="InterPro" id="IPR002034">
    <property type="entry name" value="AIPM/Hcit_synth_CS"/>
</dbReference>
<dbReference type="InterPro" id="IPR036230">
    <property type="entry name" value="LeuA_allosteric_dom_sf"/>
</dbReference>
<dbReference type="GO" id="GO:0003985">
    <property type="term" value="F:acetyl-CoA C-acetyltransferase activity"/>
    <property type="evidence" value="ECO:0007669"/>
    <property type="project" value="UniProtKB-UniRule"/>
</dbReference>
<keyword evidence="9 11" id="KW-0464">Manganese</keyword>